<evidence type="ECO:0000313" key="2">
    <source>
        <dbReference type="EMBL" id="ACN92677.1"/>
    </source>
</evidence>
<proteinExistence type="predicted"/>
<sequence>MELPISGLMSTFSAEEVASQYIKLNDFCKNVLGSQLDDPLMTLSFMSLTVVPHLKINDKGLFDVDSFCFLDY</sequence>
<keyword evidence="2" id="KW-0614">Plasmid</keyword>
<evidence type="ECO:0000259" key="1">
    <source>
        <dbReference type="Pfam" id="PF13382"/>
    </source>
</evidence>
<feature type="domain" description="Adenine deaminase C-terminal" evidence="1">
    <location>
        <begin position="1"/>
        <end position="67"/>
    </location>
</feature>
<protein>
    <submittedName>
        <fullName evidence="2">Adenine deaminase</fullName>
    </submittedName>
</protein>
<accession>A0A7U3YAV6</accession>
<dbReference type="Proteomes" id="UP000006208">
    <property type="component" value="Plasmid 118a_lp17"/>
</dbReference>
<dbReference type="EMBL" id="CP001527">
    <property type="protein sequence ID" value="ACN92677.1"/>
    <property type="molecule type" value="Genomic_DNA"/>
</dbReference>
<reference evidence="2 3" key="1">
    <citation type="journal article" date="2011" name="J. Bacteriol.">
        <title>Whole-genome sequences of thirteen isolates of Borrelia burgdorferi.</title>
        <authorList>
            <person name="Schutzer S.E."/>
            <person name="Fraser-Liggett C.M."/>
            <person name="Casjens S.R."/>
            <person name="Qiu W.G."/>
            <person name="Dunn J.J."/>
            <person name="Mongodin E.F."/>
            <person name="Luft B.J."/>
        </authorList>
    </citation>
    <scope>NUCLEOTIDE SEQUENCE [LARGE SCALE GENOMIC DNA]</scope>
    <source>
        <strain evidence="2 3">118a</strain>
        <plasmid evidence="2 3">118a_lp17</plasmid>
    </source>
</reference>
<geneLocation type="plasmid" evidence="2 3">
    <name>118a_lp17</name>
</geneLocation>
<dbReference type="InterPro" id="IPR026912">
    <property type="entry name" value="Adenine_deam_C"/>
</dbReference>
<gene>
    <name evidence="2" type="ORF">BBU118A_D08</name>
</gene>
<evidence type="ECO:0000313" key="3">
    <source>
        <dbReference type="Proteomes" id="UP000006208"/>
    </source>
</evidence>
<dbReference type="Pfam" id="PF13382">
    <property type="entry name" value="Adenine_deam_C"/>
    <property type="match status" value="1"/>
</dbReference>
<name>A0A7U3YAV6_BORBG</name>
<dbReference type="AlphaFoldDB" id="A0A7U3YAV6"/>
<organism evidence="2 3">
    <name type="scientific">Borreliella burgdorferi 118a</name>
    <dbReference type="NCBI Taxonomy" id="476210"/>
    <lineage>
        <taxon>Bacteria</taxon>
        <taxon>Pseudomonadati</taxon>
        <taxon>Spirochaetota</taxon>
        <taxon>Spirochaetia</taxon>
        <taxon>Spirochaetales</taxon>
        <taxon>Borreliaceae</taxon>
        <taxon>Borreliella</taxon>
    </lineage>
</organism>